<dbReference type="EMBL" id="LAVV01003496">
    <property type="protein sequence ID" value="KNZ62095.1"/>
    <property type="molecule type" value="Genomic_DNA"/>
</dbReference>
<evidence type="ECO:0000313" key="2">
    <source>
        <dbReference type="Proteomes" id="UP000037035"/>
    </source>
</evidence>
<dbReference type="VEuPathDB" id="FungiDB:VP01_13147g1"/>
<organism evidence="1 2">
    <name type="scientific">Puccinia sorghi</name>
    <dbReference type="NCBI Taxonomy" id="27349"/>
    <lineage>
        <taxon>Eukaryota</taxon>
        <taxon>Fungi</taxon>
        <taxon>Dikarya</taxon>
        <taxon>Basidiomycota</taxon>
        <taxon>Pucciniomycotina</taxon>
        <taxon>Pucciniomycetes</taxon>
        <taxon>Pucciniales</taxon>
        <taxon>Pucciniaceae</taxon>
        <taxon>Puccinia</taxon>
    </lineage>
</organism>
<gene>
    <name evidence="1" type="ORF">VP01_13147g1</name>
</gene>
<accession>A0A0L6VPK6</accession>
<comment type="caution">
    <text evidence="1">The sequence shown here is derived from an EMBL/GenBank/DDBJ whole genome shotgun (WGS) entry which is preliminary data.</text>
</comment>
<keyword evidence="2" id="KW-1185">Reference proteome</keyword>
<dbReference type="Proteomes" id="UP000037035">
    <property type="component" value="Unassembled WGS sequence"/>
</dbReference>
<evidence type="ECO:0000313" key="1">
    <source>
        <dbReference type="EMBL" id="KNZ62095.1"/>
    </source>
</evidence>
<protein>
    <submittedName>
        <fullName evidence="1">Putative signal peptide protein</fullName>
    </submittedName>
</protein>
<reference evidence="1 2" key="1">
    <citation type="submission" date="2015-08" db="EMBL/GenBank/DDBJ databases">
        <title>Next Generation Sequencing and Analysis of the Genome of Puccinia sorghi L Schw, the Causal Agent of Maize Common Rust.</title>
        <authorList>
            <person name="Rochi L."/>
            <person name="Burguener G."/>
            <person name="Darino M."/>
            <person name="Turjanski A."/>
            <person name="Kreff E."/>
            <person name="Dieguez M.J."/>
            <person name="Sacco F."/>
        </authorList>
    </citation>
    <scope>NUCLEOTIDE SEQUENCE [LARGE SCALE GENOMIC DNA]</scope>
    <source>
        <strain evidence="1 2">RO10H11247</strain>
    </source>
</reference>
<dbReference type="AlphaFoldDB" id="A0A0L6VPK6"/>
<sequence>MCTCCLCFWPGEYCLFFINILFSQMKNKFTPFFSVNFIFT</sequence>
<proteinExistence type="predicted"/>
<name>A0A0L6VPK6_9BASI</name>